<evidence type="ECO:0000313" key="4">
    <source>
        <dbReference type="RefSeq" id="XP_016970370.1"/>
    </source>
</evidence>
<dbReference type="RefSeq" id="XP_016970370.1">
    <property type="nucleotide sequence ID" value="XM_017114881.1"/>
</dbReference>
<evidence type="ECO:0000313" key="3">
    <source>
        <dbReference type="Proteomes" id="UP001652680"/>
    </source>
</evidence>
<gene>
    <name evidence="4" type="primary">LOC108038150</name>
    <name evidence="2" type="synonym">108038150</name>
</gene>
<name>A0A6P4DXE9_DRORH</name>
<accession>A0A6P4DXE9</accession>
<reference evidence="2" key="3">
    <citation type="submission" date="2025-05" db="UniProtKB">
        <authorList>
            <consortium name="EnsemblMetazoa"/>
        </authorList>
    </citation>
    <scope>IDENTIFICATION</scope>
</reference>
<evidence type="ECO:0000313" key="2">
    <source>
        <dbReference type="EnsemblMetazoa" id="XP_016970370.1"/>
    </source>
</evidence>
<sequence length="155" mass="17497">MGIIGTLSMAHMVYSAHWLKKPQDAAGSRTRGRLPKWHRHRQVQAVASPNREPLDSWAPKVPSLDSDCNSDSESESNPGRSDFDGRTKKSESYSNIESLVSVKQSTKDLRQLVSCWWPLNICHEMQQKVHQIVEHSADITVLWPSGSNSHRIGRL</sequence>
<dbReference type="EnsemblMetazoa" id="XM_017114881.1">
    <property type="protein sequence ID" value="XP_016970370.1"/>
    <property type="gene ID" value="LOC108038150"/>
</dbReference>
<evidence type="ECO:0000256" key="1">
    <source>
        <dbReference type="SAM" id="MobiDB-lite"/>
    </source>
</evidence>
<protein>
    <submittedName>
        <fullName evidence="4">Uncharacterized protein LOC108038150</fullName>
    </submittedName>
</protein>
<dbReference type="OrthoDB" id="7866927at2759"/>
<reference evidence="4" key="2">
    <citation type="submission" date="2025-04" db="UniProtKB">
        <authorList>
            <consortium name="RefSeq"/>
        </authorList>
    </citation>
    <scope>IDENTIFICATION</scope>
</reference>
<dbReference type="AlphaFoldDB" id="A0A6P4DXE9"/>
<dbReference type="GeneID" id="108038150"/>
<proteinExistence type="predicted"/>
<feature type="compositionally biased region" description="Basic residues" evidence="1">
    <location>
        <begin position="30"/>
        <end position="42"/>
    </location>
</feature>
<feature type="region of interest" description="Disordered" evidence="1">
    <location>
        <begin position="24"/>
        <end position="97"/>
    </location>
</feature>
<feature type="compositionally biased region" description="Basic and acidic residues" evidence="1">
    <location>
        <begin position="81"/>
        <end position="91"/>
    </location>
</feature>
<reference evidence="3" key="1">
    <citation type="journal article" date="2021" name="Elife">
        <title>Highly contiguous assemblies of 101 drosophilid genomes.</title>
        <authorList>
            <person name="Kim B.Y."/>
            <person name="Wang J.R."/>
            <person name="Miller D.E."/>
            <person name="Barmina O."/>
            <person name="Delaney E."/>
            <person name="Thompson A."/>
            <person name="Comeault A.A."/>
            <person name="Peede D."/>
            <person name="D'Agostino E.R."/>
            <person name="Pelaez J."/>
            <person name="Aguilar J.M."/>
            <person name="Haji D."/>
            <person name="Matsunaga T."/>
            <person name="Armstrong E.E."/>
            <person name="Zych M."/>
            <person name="Ogawa Y."/>
            <person name="Stamenkovic-Radak M."/>
            <person name="Jelic M."/>
            <person name="Veselinovic M.S."/>
            <person name="Tanaskovic M."/>
            <person name="Eric P."/>
            <person name="Gao J.J."/>
            <person name="Katoh T.K."/>
            <person name="Toda M.J."/>
            <person name="Watabe H."/>
            <person name="Watada M."/>
            <person name="Davis J.S."/>
            <person name="Moyle L.C."/>
            <person name="Manoli G."/>
            <person name="Bertolini E."/>
            <person name="Kostal V."/>
            <person name="Hawley R.S."/>
            <person name="Takahashi A."/>
            <person name="Jones C.D."/>
            <person name="Price D.K."/>
            <person name="Whiteman N."/>
            <person name="Kopp A."/>
            <person name="Matute D.R."/>
            <person name="Petrov D.A."/>
        </authorList>
    </citation>
    <scope>NUCLEOTIDE SEQUENCE [LARGE SCALE GENOMIC DNA]</scope>
</reference>
<organism evidence="4">
    <name type="scientific">Drosophila rhopaloa</name>
    <name type="common">Fruit fly</name>
    <dbReference type="NCBI Taxonomy" id="1041015"/>
    <lineage>
        <taxon>Eukaryota</taxon>
        <taxon>Metazoa</taxon>
        <taxon>Ecdysozoa</taxon>
        <taxon>Arthropoda</taxon>
        <taxon>Hexapoda</taxon>
        <taxon>Insecta</taxon>
        <taxon>Pterygota</taxon>
        <taxon>Neoptera</taxon>
        <taxon>Endopterygota</taxon>
        <taxon>Diptera</taxon>
        <taxon>Brachycera</taxon>
        <taxon>Muscomorpha</taxon>
        <taxon>Ephydroidea</taxon>
        <taxon>Drosophilidae</taxon>
        <taxon>Drosophila</taxon>
        <taxon>Sophophora</taxon>
    </lineage>
</organism>
<dbReference type="Proteomes" id="UP001652680">
    <property type="component" value="Unassembled WGS sequence"/>
</dbReference>
<keyword evidence="3" id="KW-1185">Reference proteome</keyword>